<dbReference type="SUPFAM" id="SSF53300">
    <property type="entry name" value="vWA-like"/>
    <property type="match status" value="1"/>
</dbReference>
<dbReference type="InterPro" id="IPR012170">
    <property type="entry name" value="TFIIH_SSL1/p44"/>
</dbReference>
<evidence type="ECO:0000256" key="14">
    <source>
        <dbReference type="SAM" id="MobiDB-lite"/>
    </source>
</evidence>
<reference evidence="17 18" key="1">
    <citation type="submission" date="2014-04" db="EMBL/GenBank/DDBJ databases">
        <authorList>
            <consortium name="DOE Joint Genome Institute"/>
            <person name="Kuo A."/>
            <person name="Zuccaro A."/>
            <person name="Kohler A."/>
            <person name="Nagy L.G."/>
            <person name="Floudas D."/>
            <person name="Copeland A."/>
            <person name="Barry K.W."/>
            <person name="Cichocki N."/>
            <person name="Veneault-Fourrey C."/>
            <person name="LaButti K."/>
            <person name="Lindquist E.A."/>
            <person name="Lipzen A."/>
            <person name="Lundell T."/>
            <person name="Morin E."/>
            <person name="Murat C."/>
            <person name="Sun H."/>
            <person name="Tunlid A."/>
            <person name="Henrissat B."/>
            <person name="Grigoriev I.V."/>
            <person name="Hibbett D.S."/>
            <person name="Martin F."/>
            <person name="Nordberg H.P."/>
            <person name="Cantor M.N."/>
            <person name="Hua S.X."/>
        </authorList>
    </citation>
    <scope>NUCLEOTIDE SEQUENCE [LARGE SCALE GENOMIC DNA]</scope>
    <source>
        <strain evidence="17 18">MAFF 305830</strain>
    </source>
</reference>
<keyword evidence="3 11" id="KW-0479">Metal-binding</keyword>
<evidence type="ECO:0000259" key="15">
    <source>
        <dbReference type="PROSITE" id="PS50157"/>
    </source>
</evidence>
<evidence type="ECO:0000256" key="7">
    <source>
        <dbReference type="ARBA" id="ARBA00023015"/>
    </source>
</evidence>
<dbReference type="PROSITE" id="PS50234">
    <property type="entry name" value="VWFA"/>
    <property type="match status" value="1"/>
</dbReference>
<dbReference type="SUPFAM" id="SSF57889">
    <property type="entry name" value="Cysteine-rich domain"/>
    <property type="match status" value="1"/>
</dbReference>
<dbReference type="GO" id="GO:0008270">
    <property type="term" value="F:zinc ion binding"/>
    <property type="evidence" value="ECO:0007669"/>
    <property type="project" value="UniProtKB-UniRule"/>
</dbReference>
<evidence type="ECO:0000256" key="11">
    <source>
        <dbReference type="PIRNR" id="PIRNR015919"/>
    </source>
</evidence>
<dbReference type="Gene3D" id="3.40.50.410">
    <property type="entry name" value="von Willebrand factor, type A domain"/>
    <property type="match status" value="1"/>
</dbReference>
<dbReference type="NCBIfam" id="TIGR00622">
    <property type="entry name" value="ssl1"/>
    <property type="match status" value="1"/>
</dbReference>
<protein>
    <recommendedName>
        <fullName evidence="11">General transcription and DNA repair factor IIH</fullName>
    </recommendedName>
</protein>
<accession>A0A0C2XQV7</accession>
<evidence type="ECO:0000256" key="2">
    <source>
        <dbReference type="ARBA" id="ARBA00006092"/>
    </source>
</evidence>
<proteinExistence type="inferred from homology"/>
<dbReference type="GO" id="GO:0006357">
    <property type="term" value="P:regulation of transcription by RNA polymerase II"/>
    <property type="evidence" value="ECO:0007669"/>
    <property type="project" value="UniProtKB-UniRule"/>
</dbReference>
<dbReference type="InterPro" id="IPR013083">
    <property type="entry name" value="Znf_RING/FYVE/PHD"/>
</dbReference>
<dbReference type="GO" id="GO:0006289">
    <property type="term" value="P:nucleotide-excision repair"/>
    <property type="evidence" value="ECO:0007669"/>
    <property type="project" value="UniProtKB-UniRule"/>
</dbReference>
<feature type="zinc finger region" description="C4-type" evidence="12">
    <location>
        <begin position="339"/>
        <end position="356"/>
    </location>
</feature>
<evidence type="ECO:0000256" key="12">
    <source>
        <dbReference type="PIRSR" id="PIRSR015919-1"/>
    </source>
</evidence>
<keyword evidence="5 13" id="KW-0863">Zinc-finger</keyword>
<name>A0A0C2XQV7_SERVB</name>
<evidence type="ECO:0000256" key="3">
    <source>
        <dbReference type="ARBA" id="ARBA00022723"/>
    </source>
</evidence>
<feature type="compositionally biased region" description="Basic and acidic residues" evidence="14">
    <location>
        <begin position="1"/>
        <end position="12"/>
    </location>
</feature>
<dbReference type="GO" id="GO:0005675">
    <property type="term" value="C:transcription factor TFIIH holo complex"/>
    <property type="evidence" value="ECO:0007669"/>
    <property type="project" value="UniProtKB-UniRule"/>
</dbReference>
<feature type="compositionally biased region" description="Basic and acidic residues" evidence="14">
    <location>
        <begin position="23"/>
        <end position="34"/>
    </location>
</feature>
<feature type="compositionally biased region" description="Acidic residues" evidence="14">
    <location>
        <begin position="13"/>
        <end position="22"/>
    </location>
</feature>
<evidence type="ECO:0000259" key="16">
    <source>
        <dbReference type="PROSITE" id="PS50234"/>
    </source>
</evidence>
<dbReference type="STRING" id="933852.A0A0C2XQV7"/>
<feature type="region of interest" description="Disordered" evidence="14">
    <location>
        <begin position="1"/>
        <end position="48"/>
    </location>
</feature>
<evidence type="ECO:0000256" key="10">
    <source>
        <dbReference type="ARBA" id="ARBA00023242"/>
    </source>
</evidence>
<evidence type="ECO:0000256" key="4">
    <source>
        <dbReference type="ARBA" id="ARBA00022763"/>
    </source>
</evidence>
<keyword evidence="10 11" id="KW-0539">Nucleus</keyword>
<dbReference type="GO" id="GO:0000439">
    <property type="term" value="C:transcription factor TFIIH core complex"/>
    <property type="evidence" value="ECO:0007669"/>
    <property type="project" value="UniProtKB-UniRule"/>
</dbReference>
<dbReference type="PIRSF" id="PIRSF015919">
    <property type="entry name" value="TFIIH_SSL1"/>
    <property type="match status" value="1"/>
</dbReference>
<dbReference type="PANTHER" id="PTHR12695:SF2">
    <property type="entry name" value="GENERAL TRANSCRIPTION FACTOR IIH SUBUNIT 2-RELATED"/>
    <property type="match status" value="1"/>
</dbReference>
<sequence>MAGRDGDYRQEAADDSDMDDLDPEIRLSAKDKGKGRANPRVQKLKAQPKEVYSWEESYTRSWDAVQEDEDGSLQNAVGEFLARTRRKRLQVPAEAIRRTIVRHLVLVIDLSASMTDRDMRPNRFDLTLEYAREFVAEWFDQNPLGQIGIVGMKEGIAERVCALSGNPPDVLKTLANRRDLEPSGEPSLQNALDMARGGMSHLPSHSSRETIIIFGSLTTCDPGNIHDTLKQCVEDKIRISVVALAAEMKICRDFCTETGGIFGVAMNEGHFRDMLFDHIPPPAVRNAQNAGAPANGNGAPTNTATGDLMMMGFPTRLPDTSAPTLCVCHGIMKSEGYLCPRCLSKVCDIPTDCPVCDLVIVSAPHLARSYHHLFPVKPYDAVRSLDPNEDASLTCNGCGTAFPLTGHAPLSSAGAADGVSRYGRYRCPECKKDFCSECDVFVHDILHCCPSCNT</sequence>
<dbReference type="CDD" id="cd01453">
    <property type="entry name" value="vWA_transcription_factor_IIH_type"/>
    <property type="match status" value="1"/>
</dbReference>
<dbReference type="Pfam" id="PF07975">
    <property type="entry name" value="C1_4"/>
    <property type="match status" value="1"/>
</dbReference>
<evidence type="ECO:0000256" key="6">
    <source>
        <dbReference type="ARBA" id="ARBA00022833"/>
    </source>
</evidence>
<comment type="similarity">
    <text evidence="2 11">Belongs to the GTF2H2 family.</text>
</comment>
<comment type="function">
    <text evidence="11">Component of the general transcription and DNA repair factor IIH (TFIIH) core complex, which is involved in general and transcription-coupled nucleotide excision repair (NER) of damaged DNA and, when complexed to TFIIK, in RNA transcription by RNA polymerase II.</text>
</comment>
<keyword evidence="6 11" id="KW-0862">Zinc</keyword>
<dbReference type="Pfam" id="PF04056">
    <property type="entry name" value="Ssl1"/>
    <property type="match status" value="1"/>
</dbReference>
<organism evidence="17 18">
    <name type="scientific">Serendipita vermifera MAFF 305830</name>
    <dbReference type="NCBI Taxonomy" id="933852"/>
    <lineage>
        <taxon>Eukaryota</taxon>
        <taxon>Fungi</taxon>
        <taxon>Dikarya</taxon>
        <taxon>Basidiomycota</taxon>
        <taxon>Agaricomycotina</taxon>
        <taxon>Agaricomycetes</taxon>
        <taxon>Sebacinales</taxon>
        <taxon>Serendipitaceae</taxon>
        <taxon>Serendipita</taxon>
    </lineage>
</organism>
<feature type="domain" description="VWFA" evidence="16">
    <location>
        <begin position="103"/>
        <end position="244"/>
    </location>
</feature>
<dbReference type="InterPro" id="IPR013087">
    <property type="entry name" value="Znf_C2H2_type"/>
</dbReference>
<dbReference type="FunFam" id="3.40.50.410:FF:000015">
    <property type="entry name" value="General transcription factor IIH subunit 2"/>
    <property type="match status" value="1"/>
</dbReference>
<dbReference type="OrthoDB" id="284275at2759"/>
<gene>
    <name evidence="17" type="ORF">M408DRAFT_327584</name>
</gene>
<reference evidence="18" key="2">
    <citation type="submission" date="2015-01" db="EMBL/GenBank/DDBJ databases">
        <title>Evolutionary Origins and Diversification of the Mycorrhizal Mutualists.</title>
        <authorList>
            <consortium name="DOE Joint Genome Institute"/>
            <consortium name="Mycorrhizal Genomics Consortium"/>
            <person name="Kohler A."/>
            <person name="Kuo A."/>
            <person name="Nagy L.G."/>
            <person name="Floudas D."/>
            <person name="Copeland A."/>
            <person name="Barry K.W."/>
            <person name="Cichocki N."/>
            <person name="Veneault-Fourrey C."/>
            <person name="LaButti K."/>
            <person name="Lindquist E.A."/>
            <person name="Lipzen A."/>
            <person name="Lundell T."/>
            <person name="Morin E."/>
            <person name="Murat C."/>
            <person name="Riley R."/>
            <person name="Ohm R."/>
            <person name="Sun H."/>
            <person name="Tunlid A."/>
            <person name="Henrissat B."/>
            <person name="Grigoriev I.V."/>
            <person name="Hibbett D.S."/>
            <person name="Martin F."/>
        </authorList>
    </citation>
    <scope>NUCLEOTIDE SEQUENCE [LARGE SCALE GENOMIC DNA]</scope>
    <source>
        <strain evidence="18">MAFF 305830</strain>
    </source>
</reference>
<evidence type="ECO:0000313" key="18">
    <source>
        <dbReference type="Proteomes" id="UP000054097"/>
    </source>
</evidence>
<evidence type="ECO:0000256" key="9">
    <source>
        <dbReference type="ARBA" id="ARBA00023204"/>
    </source>
</evidence>
<dbReference type="InterPro" id="IPR036465">
    <property type="entry name" value="vWFA_dom_sf"/>
</dbReference>
<feature type="domain" description="C2H2-type" evidence="15">
    <location>
        <begin position="425"/>
        <end position="447"/>
    </location>
</feature>
<dbReference type="InterPro" id="IPR002035">
    <property type="entry name" value="VWF_A"/>
</dbReference>
<dbReference type="SMART" id="SM01047">
    <property type="entry name" value="C1_4"/>
    <property type="match status" value="1"/>
</dbReference>
<keyword evidence="18" id="KW-1185">Reference proteome</keyword>
<dbReference type="SMART" id="SM00327">
    <property type="entry name" value="VWA"/>
    <property type="match status" value="1"/>
</dbReference>
<keyword evidence="8 11" id="KW-0804">Transcription</keyword>
<keyword evidence="7 11" id="KW-0805">Transcription regulation</keyword>
<dbReference type="PANTHER" id="PTHR12695">
    <property type="entry name" value="GENERAL TRANSCRIPTION FACTOR IIH SUBUNIT 2"/>
    <property type="match status" value="1"/>
</dbReference>
<dbReference type="Gene3D" id="3.30.40.10">
    <property type="entry name" value="Zinc/RING finger domain, C3HC4 (zinc finger)"/>
    <property type="match status" value="1"/>
</dbReference>
<keyword evidence="4" id="KW-0227">DNA damage</keyword>
<dbReference type="InterPro" id="IPR007198">
    <property type="entry name" value="Ssl1-like"/>
</dbReference>
<dbReference type="InterPro" id="IPR046349">
    <property type="entry name" value="C1-like_sf"/>
</dbReference>
<comment type="subcellular location">
    <subcellularLocation>
        <location evidence="1 11">Nucleus</location>
    </subcellularLocation>
</comment>
<dbReference type="GO" id="GO:0006351">
    <property type="term" value="P:DNA-templated transcription"/>
    <property type="evidence" value="ECO:0007669"/>
    <property type="project" value="InterPro"/>
</dbReference>
<dbReference type="PROSITE" id="PS00028">
    <property type="entry name" value="ZINC_FINGER_C2H2_1"/>
    <property type="match status" value="1"/>
</dbReference>
<evidence type="ECO:0000256" key="1">
    <source>
        <dbReference type="ARBA" id="ARBA00004123"/>
    </source>
</evidence>
<evidence type="ECO:0000313" key="17">
    <source>
        <dbReference type="EMBL" id="KIM31342.1"/>
    </source>
</evidence>
<dbReference type="EMBL" id="KN824282">
    <property type="protein sequence ID" value="KIM31342.1"/>
    <property type="molecule type" value="Genomic_DNA"/>
</dbReference>
<evidence type="ECO:0000256" key="8">
    <source>
        <dbReference type="ARBA" id="ARBA00023163"/>
    </source>
</evidence>
<dbReference type="InterPro" id="IPR004595">
    <property type="entry name" value="TFIIH_C1-like_dom"/>
</dbReference>
<evidence type="ECO:0000256" key="5">
    <source>
        <dbReference type="ARBA" id="ARBA00022771"/>
    </source>
</evidence>
<dbReference type="Proteomes" id="UP000054097">
    <property type="component" value="Unassembled WGS sequence"/>
</dbReference>
<dbReference type="HOGENOM" id="CLU_028556_1_1_1"/>
<keyword evidence="9" id="KW-0234">DNA repair</keyword>
<evidence type="ECO:0000256" key="13">
    <source>
        <dbReference type="PROSITE-ProRule" id="PRU00042"/>
    </source>
</evidence>
<dbReference type="PROSITE" id="PS50157">
    <property type="entry name" value="ZINC_FINGER_C2H2_2"/>
    <property type="match status" value="1"/>
</dbReference>
<dbReference type="AlphaFoldDB" id="A0A0C2XQV7"/>